<dbReference type="InterPro" id="IPR027417">
    <property type="entry name" value="P-loop_NTPase"/>
</dbReference>
<sequence>VYDYDDEEEDLFGHPPVAGAQAKIDFRAELNDDQYAAVTAADGPALVLAGAGSGKTRTLTYRVAYLLTEGIFPEEILLLTFTNKASREMLGRV</sequence>
<evidence type="ECO:0000256" key="4">
    <source>
        <dbReference type="ARBA" id="ARBA00022840"/>
    </source>
</evidence>
<evidence type="ECO:0000313" key="6">
    <source>
        <dbReference type="EMBL" id="SVE57894.1"/>
    </source>
</evidence>
<dbReference type="Gene3D" id="3.40.50.300">
    <property type="entry name" value="P-loop containing nucleotide triphosphate hydrolases"/>
    <property type="match status" value="1"/>
</dbReference>
<feature type="non-terminal residue" evidence="6">
    <location>
        <position position="93"/>
    </location>
</feature>
<feature type="non-terminal residue" evidence="6">
    <location>
        <position position="1"/>
    </location>
</feature>
<dbReference type="PROSITE" id="PS51198">
    <property type="entry name" value="UVRD_HELICASE_ATP_BIND"/>
    <property type="match status" value="1"/>
</dbReference>
<dbReference type="InterPro" id="IPR000212">
    <property type="entry name" value="DNA_helicase_UvrD/REP"/>
</dbReference>
<reference evidence="6" key="1">
    <citation type="submission" date="2018-05" db="EMBL/GenBank/DDBJ databases">
        <authorList>
            <person name="Lanie J.A."/>
            <person name="Ng W.-L."/>
            <person name="Kazmierczak K.M."/>
            <person name="Andrzejewski T.M."/>
            <person name="Davidsen T.M."/>
            <person name="Wayne K.J."/>
            <person name="Tettelin H."/>
            <person name="Glass J.I."/>
            <person name="Rusch D."/>
            <person name="Podicherti R."/>
            <person name="Tsui H.-C.T."/>
            <person name="Winkler M.E."/>
        </authorList>
    </citation>
    <scope>NUCLEOTIDE SEQUENCE</scope>
</reference>
<keyword evidence="4" id="KW-0067">ATP-binding</keyword>
<keyword evidence="3" id="KW-0347">Helicase</keyword>
<dbReference type="Pfam" id="PF00580">
    <property type="entry name" value="UvrD-helicase"/>
    <property type="match status" value="1"/>
</dbReference>
<evidence type="ECO:0000256" key="2">
    <source>
        <dbReference type="ARBA" id="ARBA00022801"/>
    </source>
</evidence>
<dbReference type="PANTHER" id="PTHR11070:SF2">
    <property type="entry name" value="ATP-DEPENDENT DNA HELICASE SRS2"/>
    <property type="match status" value="1"/>
</dbReference>
<dbReference type="GO" id="GO:0016787">
    <property type="term" value="F:hydrolase activity"/>
    <property type="evidence" value="ECO:0007669"/>
    <property type="project" value="UniProtKB-KW"/>
</dbReference>
<dbReference type="SUPFAM" id="SSF52540">
    <property type="entry name" value="P-loop containing nucleoside triphosphate hydrolases"/>
    <property type="match status" value="1"/>
</dbReference>
<accession>A0A383EMS5</accession>
<evidence type="ECO:0000256" key="3">
    <source>
        <dbReference type="ARBA" id="ARBA00022806"/>
    </source>
</evidence>
<dbReference type="EMBL" id="UINC01227133">
    <property type="protein sequence ID" value="SVE57894.1"/>
    <property type="molecule type" value="Genomic_DNA"/>
</dbReference>
<feature type="domain" description="UvrD-like helicase ATP-binding" evidence="5">
    <location>
        <begin position="28"/>
        <end position="93"/>
    </location>
</feature>
<name>A0A383EMS5_9ZZZZ</name>
<dbReference type="GO" id="GO:0005829">
    <property type="term" value="C:cytosol"/>
    <property type="evidence" value="ECO:0007669"/>
    <property type="project" value="TreeGrafter"/>
</dbReference>
<dbReference type="AlphaFoldDB" id="A0A383EMS5"/>
<keyword evidence="2" id="KW-0378">Hydrolase</keyword>
<dbReference type="GO" id="GO:0005524">
    <property type="term" value="F:ATP binding"/>
    <property type="evidence" value="ECO:0007669"/>
    <property type="project" value="UniProtKB-KW"/>
</dbReference>
<dbReference type="GO" id="GO:0003677">
    <property type="term" value="F:DNA binding"/>
    <property type="evidence" value="ECO:0007669"/>
    <property type="project" value="InterPro"/>
</dbReference>
<keyword evidence="1" id="KW-0547">Nucleotide-binding</keyword>
<protein>
    <recommendedName>
        <fullName evidence="5">UvrD-like helicase ATP-binding domain-containing protein</fullName>
    </recommendedName>
</protein>
<gene>
    <name evidence="6" type="ORF">METZ01_LOCUS510748</name>
</gene>
<dbReference type="GO" id="GO:0043138">
    <property type="term" value="F:3'-5' DNA helicase activity"/>
    <property type="evidence" value="ECO:0007669"/>
    <property type="project" value="TreeGrafter"/>
</dbReference>
<organism evidence="6">
    <name type="scientific">marine metagenome</name>
    <dbReference type="NCBI Taxonomy" id="408172"/>
    <lineage>
        <taxon>unclassified sequences</taxon>
        <taxon>metagenomes</taxon>
        <taxon>ecological metagenomes</taxon>
    </lineage>
</organism>
<dbReference type="PANTHER" id="PTHR11070">
    <property type="entry name" value="UVRD / RECB / PCRA DNA HELICASE FAMILY MEMBER"/>
    <property type="match status" value="1"/>
</dbReference>
<dbReference type="InterPro" id="IPR014016">
    <property type="entry name" value="UvrD-like_ATP-bd"/>
</dbReference>
<evidence type="ECO:0000256" key="1">
    <source>
        <dbReference type="ARBA" id="ARBA00022741"/>
    </source>
</evidence>
<proteinExistence type="predicted"/>
<dbReference type="GO" id="GO:0000725">
    <property type="term" value="P:recombinational repair"/>
    <property type="evidence" value="ECO:0007669"/>
    <property type="project" value="TreeGrafter"/>
</dbReference>
<evidence type="ECO:0000259" key="5">
    <source>
        <dbReference type="PROSITE" id="PS51198"/>
    </source>
</evidence>